<keyword evidence="1" id="KW-0812">Transmembrane</keyword>
<proteinExistence type="predicted"/>
<gene>
    <name evidence="2" type="ORF">BU104_13600</name>
</gene>
<accession>A0AAQ0RWM6</accession>
<keyword evidence="1" id="KW-0472">Membrane</keyword>
<protein>
    <submittedName>
        <fullName evidence="2">Uncharacterized protein</fullName>
    </submittedName>
</protein>
<reference evidence="2 3" key="1">
    <citation type="journal article" date="2016" name="Front. Microbiol.">
        <title>Comprehensive Phylogenetic Analysis of Bovine Non-aureus Staphylococci Species Based on Whole-Genome Sequencing.</title>
        <authorList>
            <person name="Naushad S."/>
            <person name="Barkema H.W."/>
            <person name="Luby C."/>
            <person name="Condas L.A."/>
            <person name="Nobrega D.B."/>
            <person name="Carson D.A."/>
            <person name="De Buck J."/>
        </authorList>
    </citation>
    <scope>NUCLEOTIDE SEQUENCE [LARGE SCALE GENOMIC DNA]</scope>
    <source>
        <strain evidence="2 3">SNUC 1349</strain>
    </source>
</reference>
<name>A0AAQ0RWM6_STAXY</name>
<dbReference type="RefSeq" id="WP_119517923.1">
    <property type="nucleotide sequence ID" value="NZ_QXTZ01000022.1"/>
</dbReference>
<comment type="caution">
    <text evidence="2">The sequence shown here is derived from an EMBL/GenBank/DDBJ whole genome shotgun (WGS) entry which is preliminary data.</text>
</comment>
<organism evidence="2 3">
    <name type="scientific">Staphylococcus xylosus</name>
    <dbReference type="NCBI Taxonomy" id="1288"/>
    <lineage>
        <taxon>Bacteria</taxon>
        <taxon>Bacillati</taxon>
        <taxon>Bacillota</taxon>
        <taxon>Bacilli</taxon>
        <taxon>Bacillales</taxon>
        <taxon>Staphylococcaceae</taxon>
        <taxon>Staphylococcus</taxon>
    </lineage>
</organism>
<dbReference type="Proteomes" id="UP000285579">
    <property type="component" value="Unassembled WGS sequence"/>
</dbReference>
<evidence type="ECO:0000313" key="2">
    <source>
        <dbReference type="EMBL" id="RIM90653.1"/>
    </source>
</evidence>
<dbReference type="AlphaFoldDB" id="A0AAQ0RWM6"/>
<feature type="transmembrane region" description="Helical" evidence="1">
    <location>
        <begin position="6"/>
        <end position="29"/>
    </location>
</feature>
<sequence length="89" mass="10141">MDKLKFIYYLLGSIVFTFIIAYGTISIFGNLIGQSFVPIGNLVTDFFNTIGYYYSSLESKYPLAVNITIIVVIIVLMVFTLRKAFKTNY</sequence>
<feature type="transmembrane region" description="Helical" evidence="1">
    <location>
        <begin position="61"/>
        <end position="81"/>
    </location>
</feature>
<evidence type="ECO:0000313" key="3">
    <source>
        <dbReference type="Proteomes" id="UP000285579"/>
    </source>
</evidence>
<evidence type="ECO:0000256" key="1">
    <source>
        <dbReference type="SAM" id="Phobius"/>
    </source>
</evidence>
<keyword evidence="1" id="KW-1133">Transmembrane helix</keyword>
<dbReference type="EMBL" id="QXUI01000015">
    <property type="protein sequence ID" value="RIM90653.1"/>
    <property type="molecule type" value="Genomic_DNA"/>
</dbReference>